<dbReference type="SUPFAM" id="SSF89623">
    <property type="entry name" value="Ribose/Galactose isomerase RpiB/AlsB"/>
    <property type="match status" value="1"/>
</dbReference>
<keyword evidence="4" id="KW-1185">Reference proteome</keyword>
<dbReference type="PIRSF" id="PIRSF005384">
    <property type="entry name" value="RpiB_LacA_B"/>
    <property type="match status" value="1"/>
</dbReference>
<dbReference type="RefSeq" id="WP_126638191.1">
    <property type="nucleotide sequence ID" value="NZ_BIFH01000019.1"/>
</dbReference>
<dbReference type="InterPro" id="IPR036569">
    <property type="entry name" value="RpiB_LacA_LacB_sf"/>
</dbReference>
<sequence length="154" mass="16087">MSPRIALGGDDAGAPLRRAIAAHLTERAIAFDDFGVDTDDVPYPEIAERVARRVADGTYDRAVLCCGTGIGVSVVANKIPGVYAALAHDVYSARRARLSNNAQVLAMGARVIGVQAALEVVDAWLGEDFRGGPSADKIALIADLESRLGTSPGQ</sequence>
<dbReference type="GO" id="GO:0016861">
    <property type="term" value="F:intramolecular oxidoreductase activity, interconverting aldoses and ketoses"/>
    <property type="evidence" value="ECO:0007669"/>
    <property type="project" value="UniProtKB-ARBA"/>
</dbReference>
<keyword evidence="2 3" id="KW-0413">Isomerase</keyword>
<dbReference type="GO" id="GO:0005975">
    <property type="term" value="P:carbohydrate metabolic process"/>
    <property type="evidence" value="ECO:0007669"/>
    <property type="project" value="InterPro"/>
</dbReference>
<dbReference type="NCBIfam" id="NF004051">
    <property type="entry name" value="PRK05571.1"/>
    <property type="match status" value="1"/>
</dbReference>
<dbReference type="InterPro" id="IPR003500">
    <property type="entry name" value="RpiB_LacA_LacB"/>
</dbReference>
<dbReference type="AlphaFoldDB" id="A0A401YNC9"/>
<evidence type="ECO:0000313" key="4">
    <source>
        <dbReference type="Proteomes" id="UP000286931"/>
    </source>
</evidence>
<evidence type="ECO:0000313" key="3">
    <source>
        <dbReference type="EMBL" id="GCD96120.1"/>
    </source>
</evidence>
<evidence type="ECO:0000256" key="2">
    <source>
        <dbReference type="ARBA" id="ARBA00023235"/>
    </source>
</evidence>
<dbReference type="Pfam" id="PF02502">
    <property type="entry name" value="LacAB_rpiB"/>
    <property type="match status" value="1"/>
</dbReference>
<dbReference type="EMBL" id="BIFH01000019">
    <property type="protein sequence ID" value="GCD96120.1"/>
    <property type="molecule type" value="Genomic_DNA"/>
</dbReference>
<proteinExistence type="inferred from homology"/>
<protein>
    <submittedName>
        <fullName evidence="3">D-erythrulose-4-phosphate isomerase 1</fullName>
    </submittedName>
</protein>
<dbReference type="PANTHER" id="PTHR43732">
    <property type="entry name" value="RIBOSE 5-PHOSPHATE ISOMERASE-RELATED"/>
    <property type="match status" value="1"/>
</dbReference>
<reference evidence="3 4" key="1">
    <citation type="submission" date="2018-12" db="EMBL/GenBank/DDBJ databases">
        <title>Draft genome sequence of Embleya hyalina NBRC 13850T.</title>
        <authorList>
            <person name="Komaki H."/>
            <person name="Hosoyama A."/>
            <person name="Kimura A."/>
            <person name="Ichikawa N."/>
            <person name="Tamura T."/>
        </authorList>
    </citation>
    <scope>NUCLEOTIDE SEQUENCE [LARGE SCALE GENOMIC DNA]</scope>
    <source>
        <strain evidence="3 4">NBRC 13850</strain>
    </source>
</reference>
<dbReference type="NCBIfam" id="TIGR00689">
    <property type="entry name" value="rpiB_lacA_lacB"/>
    <property type="match status" value="1"/>
</dbReference>
<comment type="caution">
    <text evidence="3">The sequence shown here is derived from an EMBL/GenBank/DDBJ whole genome shotgun (WGS) entry which is preliminary data.</text>
</comment>
<dbReference type="Gene3D" id="3.40.1400.10">
    <property type="entry name" value="Sugar-phosphate isomerase, RpiB/LacA/LacB"/>
    <property type="match status" value="1"/>
</dbReference>
<name>A0A401YNC9_9ACTN</name>
<gene>
    <name evidence="3" type="primary">derI1</name>
    <name evidence="3" type="ORF">EHYA_03804</name>
</gene>
<dbReference type="PANTHER" id="PTHR43732:SF1">
    <property type="entry name" value="RIBOSE 5-PHOSPHATE ISOMERASE"/>
    <property type="match status" value="1"/>
</dbReference>
<comment type="similarity">
    <text evidence="1">Belongs to the LacAB/RpiB family.</text>
</comment>
<dbReference type="Proteomes" id="UP000286931">
    <property type="component" value="Unassembled WGS sequence"/>
</dbReference>
<accession>A0A401YNC9</accession>
<dbReference type="InterPro" id="IPR051812">
    <property type="entry name" value="SPI_LacAB/RpiB"/>
</dbReference>
<evidence type="ECO:0000256" key="1">
    <source>
        <dbReference type="ARBA" id="ARBA00008754"/>
    </source>
</evidence>
<organism evidence="3 4">
    <name type="scientific">Embleya hyalina</name>
    <dbReference type="NCBI Taxonomy" id="516124"/>
    <lineage>
        <taxon>Bacteria</taxon>
        <taxon>Bacillati</taxon>
        <taxon>Actinomycetota</taxon>
        <taxon>Actinomycetes</taxon>
        <taxon>Kitasatosporales</taxon>
        <taxon>Streptomycetaceae</taxon>
        <taxon>Embleya</taxon>
    </lineage>
</organism>
<dbReference type="OrthoDB" id="1778624at2"/>